<evidence type="ECO:0000313" key="8">
    <source>
        <dbReference type="EMBL" id="EEX17960.1"/>
    </source>
</evidence>
<proteinExistence type="inferred from homology"/>
<comment type="subunit">
    <text evidence="2">Homotrimer.</text>
</comment>
<dbReference type="STRING" id="649761.HMPREF0973_02267"/>
<evidence type="ECO:0000313" key="9">
    <source>
        <dbReference type="Proteomes" id="UP000003327"/>
    </source>
</evidence>
<comment type="catalytic activity">
    <reaction evidence="6">
        <text>2 cob(II)yrinate a,c diamide + reduced [electron-transfer flavoprotein] + 2 ATP = 2 adenosylcob(III)yrinate a,c-diamide + 2 triphosphate + oxidized [electron-transfer flavoprotein] + 3 H(+)</text>
        <dbReference type="Rhea" id="RHEA:11528"/>
        <dbReference type="Rhea" id="RHEA-COMP:10685"/>
        <dbReference type="Rhea" id="RHEA-COMP:10686"/>
        <dbReference type="ChEBI" id="CHEBI:15378"/>
        <dbReference type="ChEBI" id="CHEBI:18036"/>
        <dbReference type="ChEBI" id="CHEBI:30616"/>
        <dbReference type="ChEBI" id="CHEBI:57692"/>
        <dbReference type="ChEBI" id="CHEBI:58307"/>
        <dbReference type="ChEBI" id="CHEBI:58503"/>
        <dbReference type="ChEBI" id="CHEBI:58537"/>
        <dbReference type="EC" id="2.5.1.17"/>
    </reaction>
</comment>
<keyword evidence="5 6" id="KW-0067">ATP-binding</keyword>
<reference evidence="8 9" key="1">
    <citation type="submission" date="2009-09" db="EMBL/GenBank/DDBJ databases">
        <authorList>
            <person name="Weinstock G."/>
            <person name="Sodergren E."/>
            <person name="Clifton S."/>
            <person name="Fulton L."/>
            <person name="Fulton B."/>
            <person name="Courtney L."/>
            <person name="Fronick C."/>
            <person name="Harrison M."/>
            <person name="Strong C."/>
            <person name="Farmer C."/>
            <person name="Delahaunty K."/>
            <person name="Markovic C."/>
            <person name="Hall O."/>
            <person name="Minx P."/>
            <person name="Tomlinson C."/>
            <person name="Mitreva M."/>
            <person name="Nelson J."/>
            <person name="Hou S."/>
            <person name="Wollam A."/>
            <person name="Pepin K.H."/>
            <person name="Johnson M."/>
            <person name="Bhonagiri V."/>
            <person name="Nash W.E."/>
            <person name="Warren W."/>
            <person name="Chinwalla A."/>
            <person name="Mardis E.R."/>
            <person name="Wilson R.K."/>
        </authorList>
    </citation>
    <scope>NUCLEOTIDE SEQUENCE [LARGE SCALE GENOMIC DNA]</scope>
    <source>
        <strain evidence="8 9">F0319</strain>
    </source>
</reference>
<evidence type="ECO:0000256" key="2">
    <source>
        <dbReference type="ARBA" id="ARBA00011233"/>
    </source>
</evidence>
<dbReference type="GO" id="GO:0009236">
    <property type="term" value="P:cobalamin biosynthetic process"/>
    <property type="evidence" value="ECO:0007669"/>
    <property type="project" value="UniProtKB-UniRule"/>
</dbReference>
<dbReference type="EMBL" id="ACVA01000049">
    <property type="protein sequence ID" value="EEX17960.1"/>
    <property type="molecule type" value="Genomic_DNA"/>
</dbReference>
<evidence type="ECO:0000259" key="7">
    <source>
        <dbReference type="Pfam" id="PF01923"/>
    </source>
</evidence>
<dbReference type="eggNOG" id="COG2096">
    <property type="taxonomic scope" value="Bacteria"/>
</dbReference>
<sequence>MKLYTKTGDNGMTSLCGGKRVSKDDIQVEAYGTVDELNAHIGVLKSLLLQSQISDNLKEGHTSQNMNLSIDSFLEELQNELFVVGGALAKESSITSKLPSVSALVVQLEHQIDGLTAAIPAQHNFIYPGGCLMSAQCHVCRTVCRRAERRIITLSKVAQIPEEIFPFMNRLSDYFFILSRYLNIKSDNSEKTWENACR</sequence>
<dbReference type="NCBIfam" id="TIGR00636">
    <property type="entry name" value="PduO_Nterm"/>
    <property type="match status" value="1"/>
</dbReference>
<dbReference type="AlphaFoldDB" id="C9MRL0"/>
<comment type="similarity">
    <text evidence="1 6">Belongs to the Cob(I)alamin adenosyltransferase family.</text>
</comment>
<dbReference type="Gene3D" id="1.20.1200.10">
    <property type="entry name" value="Cobalamin adenosyltransferase-like"/>
    <property type="match status" value="1"/>
</dbReference>
<evidence type="ECO:0000256" key="4">
    <source>
        <dbReference type="ARBA" id="ARBA00022741"/>
    </source>
</evidence>
<keyword evidence="3 6" id="KW-0808">Transferase</keyword>
<feature type="domain" description="Cobalamin adenosyltransferase-like" evidence="7">
    <location>
        <begin position="3"/>
        <end position="182"/>
    </location>
</feature>
<dbReference type="OrthoDB" id="9778896at2"/>
<dbReference type="EC" id="2.5.1.17" evidence="6"/>
<dbReference type="PANTHER" id="PTHR12213:SF0">
    <property type="entry name" value="CORRINOID ADENOSYLTRANSFERASE MMAB"/>
    <property type="match status" value="1"/>
</dbReference>
<organism evidence="8 9">
    <name type="scientific">Prevotella veroralis F0319</name>
    <dbReference type="NCBI Taxonomy" id="649761"/>
    <lineage>
        <taxon>Bacteria</taxon>
        <taxon>Pseudomonadati</taxon>
        <taxon>Bacteroidota</taxon>
        <taxon>Bacteroidia</taxon>
        <taxon>Bacteroidales</taxon>
        <taxon>Prevotellaceae</taxon>
        <taxon>Prevotella</taxon>
    </lineage>
</organism>
<gene>
    <name evidence="8" type="ORF">HMPREF0973_02267</name>
</gene>
<keyword evidence="6" id="KW-0169">Cobalamin biosynthesis</keyword>
<dbReference type="RefSeq" id="WP_004383952.1">
    <property type="nucleotide sequence ID" value="NZ_GG698715.1"/>
</dbReference>
<evidence type="ECO:0000256" key="5">
    <source>
        <dbReference type="ARBA" id="ARBA00022840"/>
    </source>
</evidence>
<keyword evidence="4 6" id="KW-0547">Nucleotide-binding</keyword>
<comment type="caution">
    <text evidence="8">The sequence shown here is derived from an EMBL/GenBank/DDBJ whole genome shotgun (WGS) entry which is preliminary data.</text>
</comment>
<dbReference type="InterPro" id="IPR036451">
    <property type="entry name" value="CblAdoTrfase-like_sf"/>
</dbReference>
<dbReference type="PANTHER" id="PTHR12213">
    <property type="entry name" value="CORRINOID ADENOSYLTRANSFERASE"/>
    <property type="match status" value="1"/>
</dbReference>
<dbReference type="Proteomes" id="UP000003327">
    <property type="component" value="Unassembled WGS sequence"/>
</dbReference>
<dbReference type="GO" id="GO:0008817">
    <property type="term" value="F:corrinoid adenosyltransferase activity"/>
    <property type="evidence" value="ECO:0007669"/>
    <property type="project" value="UniProtKB-UniRule"/>
</dbReference>
<comment type="catalytic activity">
    <reaction evidence="6">
        <text>2 cob(II)alamin + reduced [electron-transfer flavoprotein] + 2 ATP = 2 adenosylcob(III)alamin + 2 triphosphate + oxidized [electron-transfer flavoprotein] + 3 H(+)</text>
        <dbReference type="Rhea" id="RHEA:28671"/>
        <dbReference type="Rhea" id="RHEA-COMP:10685"/>
        <dbReference type="Rhea" id="RHEA-COMP:10686"/>
        <dbReference type="ChEBI" id="CHEBI:15378"/>
        <dbReference type="ChEBI" id="CHEBI:16304"/>
        <dbReference type="ChEBI" id="CHEBI:18036"/>
        <dbReference type="ChEBI" id="CHEBI:18408"/>
        <dbReference type="ChEBI" id="CHEBI:30616"/>
        <dbReference type="ChEBI" id="CHEBI:57692"/>
        <dbReference type="ChEBI" id="CHEBI:58307"/>
        <dbReference type="EC" id="2.5.1.17"/>
    </reaction>
</comment>
<accession>C9MRL0</accession>
<dbReference type="Pfam" id="PF01923">
    <property type="entry name" value="Cob_adeno_trans"/>
    <property type="match status" value="1"/>
</dbReference>
<comment type="pathway">
    <text evidence="6">Cofactor biosynthesis; adenosylcobalamin biosynthesis; adenosylcobalamin from cob(II)yrinate a,c-diamide: step 2/7.</text>
</comment>
<evidence type="ECO:0000256" key="6">
    <source>
        <dbReference type="RuleBase" id="RU366026"/>
    </source>
</evidence>
<dbReference type="InterPro" id="IPR029499">
    <property type="entry name" value="PduO-typ"/>
</dbReference>
<name>C9MRL0_9BACT</name>
<keyword evidence="9" id="KW-1185">Reference proteome</keyword>
<dbReference type="UniPathway" id="UPA00148">
    <property type="reaction ID" value="UER00233"/>
</dbReference>
<evidence type="ECO:0000256" key="3">
    <source>
        <dbReference type="ARBA" id="ARBA00022679"/>
    </source>
</evidence>
<dbReference type="GO" id="GO:0005524">
    <property type="term" value="F:ATP binding"/>
    <property type="evidence" value="ECO:0007669"/>
    <property type="project" value="UniProtKB-UniRule"/>
</dbReference>
<dbReference type="InterPro" id="IPR016030">
    <property type="entry name" value="CblAdoTrfase-like"/>
</dbReference>
<protein>
    <recommendedName>
        <fullName evidence="6">Corrinoid adenosyltransferase</fullName>
        <ecNumber evidence="6">2.5.1.17</ecNumber>
    </recommendedName>
    <alternativeName>
        <fullName evidence="6">Cob(II)alamin adenosyltransferase</fullName>
    </alternativeName>
    <alternativeName>
        <fullName evidence="6">Cob(II)yrinic acid a,c-diamide adenosyltransferase</fullName>
    </alternativeName>
    <alternativeName>
        <fullName evidence="6">Cobinamide/cobalamin adenosyltransferase</fullName>
    </alternativeName>
</protein>
<dbReference type="FunFam" id="1.20.1200.10:FF:000001">
    <property type="entry name" value="Cob(I)yrinic acid a,c-diamide adenosyltransferase"/>
    <property type="match status" value="1"/>
</dbReference>
<dbReference type="SUPFAM" id="SSF89028">
    <property type="entry name" value="Cobalamin adenosyltransferase-like"/>
    <property type="match status" value="1"/>
</dbReference>
<evidence type="ECO:0000256" key="1">
    <source>
        <dbReference type="ARBA" id="ARBA00007487"/>
    </source>
</evidence>
<dbReference type="HOGENOM" id="CLU_083486_0_1_10"/>